<evidence type="ECO:0000256" key="6">
    <source>
        <dbReference type="ARBA" id="ARBA00022989"/>
    </source>
</evidence>
<dbReference type="GO" id="GO:0006814">
    <property type="term" value="P:sodium ion transport"/>
    <property type="evidence" value="ECO:0007669"/>
    <property type="project" value="UniProtKB-KW"/>
</dbReference>
<evidence type="ECO:0000313" key="15">
    <source>
        <dbReference type="Proteomes" id="UP000285301"/>
    </source>
</evidence>
<evidence type="ECO:0000256" key="4">
    <source>
        <dbReference type="ARBA" id="ARBA00022475"/>
    </source>
</evidence>
<feature type="transmembrane region" description="Helical" evidence="12">
    <location>
        <begin position="6"/>
        <end position="27"/>
    </location>
</feature>
<dbReference type="AlphaFoldDB" id="A0A3S3PHE2"/>
<evidence type="ECO:0000256" key="8">
    <source>
        <dbReference type="ARBA" id="ARBA00023065"/>
    </source>
</evidence>
<sequence>MAYFVLADYCVLLGLMFVSLLVGIFFAWKDKEKTNEEYLGAGRKMRVFPVAISLLASFLTSHMFIGWPVEIYSKGTQLAMAFIANFVSTFIAAEVFIPIYYKINAISVNKASENLKS</sequence>
<dbReference type="GO" id="GO:0005886">
    <property type="term" value="C:plasma membrane"/>
    <property type="evidence" value="ECO:0007669"/>
    <property type="project" value="UniProtKB-SubCell"/>
</dbReference>
<evidence type="ECO:0000256" key="10">
    <source>
        <dbReference type="ARBA" id="ARBA00023201"/>
    </source>
</evidence>
<organism evidence="13 15">
    <name type="scientific">Dinothrombium tinctorium</name>
    <dbReference type="NCBI Taxonomy" id="1965070"/>
    <lineage>
        <taxon>Eukaryota</taxon>
        <taxon>Metazoa</taxon>
        <taxon>Ecdysozoa</taxon>
        <taxon>Arthropoda</taxon>
        <taxon>Chelicerata</taxon>
        <taxon>Arachnida</taxon>
        <taxon>Acari</taxon>
        <taxon>Acariformes</taxon>
        <taxon>Trombidiformes</taxon>
        <taxon>Prostigmata</taxon>
        <taxon>Anystina</taxon>
        <taxon>Parasitengona</taxon>
        <taxon>Trombidioidea</taxon>
        <taxon>Trombidiidae</taxon>
        <taxon>Dinothrombium</taxon>
    </lineage>
</organism>
<accession>A0A3S3PHE2</accession>
<comment type="subcellular location">
    <subcellularLocation>
        <location evidence="1">Cell membrane</location>
        <topology evidence="1">Multi-pass membrane protein</topology>
    </subcellularLocation>
</comment>
<reference evidence="13" key="2">
    <citation type="submission" date="2018-11" db="EMBL/GenBank/DDBJ databases">
        <title>Trombidioid mite genomics.</title>
        <authorList>
            <person name="Dong X."/>
        </authorList>
    </citation>
    <scope>NUCLEOTIDE SEQUENCE</scope>
    <source>
        <strain evidence="13">UoL-WK</strain>
    </source>
</reference>
<reference evidence="13 15" key="1">
    <citation type="journal article" date="2018" name="Gigascience">
        <title>Genomes of trombidid mites reveal novel predicted allergens and laterally-transferred genes associated with secondary metabolism.</title>
        <authorList>
            <person name="Dong X."/>
            <person name="Chaisiri K."/>
            <person name="Xia D."/>
            <person name="Armstrong S.D."/>
            <person name="Fang Y."/>
            <person name="Donnelly M.J."/>
            <person name="Kadowaki T."/>
            <person name="McGarry J.W."/>
            <person name="Darby A.C."/>
            <person name="Makepeace B.L."/>
        </authorList>
    </citation>
    <scope>NUCLEOTIDE SEQUENCE [LARGE SCALE GENOMIC DNA]</scope>
    <source>
        <strain evidence="13">UoL-WK</strain>
    </source>
</reference>
<evidence type="ECO:0000313" key="14">
    <source>
        <dbReference type="EMBL" id="RWS09709.1"/>
    </source>
</evidence>
<keyword evidence="4" id="KW-1003">Cell membrane</keyword>
<evidence type="ECO:0000256" key="5">
    <source>
        <dbReference type="ARBA" id="ARBA00022692"/>
    </source>
</evidence>
<evidence type="ECO:0000256" key="3">
    <source>
        <dbReference type="ARBA" id="ARBA00022448"/>
    </source>
</evidence>
<keyword evidence="6 12" id="KW-1133">Transmembrane helix</keyword>
<dbReference type="OrthoDB" id="6431761at2759"/>
<evidence type="ECO:0000256" key="7">
    <source>
        <dbReference type="ARBA" id="ARBA00023053"/>
    </source>
</evidence>
<dbReference type="InterPro" id="IPR051163">
    <property type="entry name" value="Sodium:Solute_Symporter_SSF"/>
</dbReference>
<dbReference type="STRING" id="1965070.A0A3S3PHE2"/>
<dbReference type="InterPro" id="IPR001734">
    <property type="entry name" value="Na/solute_symporter"/>
</dbReference>
<keyword evidence="10" id="KW-0739">Sodium transport</keyword>
<keyword evidence="8" id="KW-0406">Ion transport</keyword>
<dbReference type="InterPro" id="IPR038377">
    <property type="entry name" value="Na/Glc_symporter_sf"/>
</dbReference>
<dbReference type="Proteomes" id="UP000285301">
    <property type="component" value="Unassembled WGS sequence"/>
</dbReference>
<proteinExistence type="inferred from homology"/>
<protein>
    <submittedName>
        <fullName evidence="13">Sodium-dependent multivitamin transporter-like protein</fullName>
    </submittedName>
</protein>
<keyword evidence="9 12" id="KW-0472">Membrane</keyword>
<dbReference type="GO" id="GO:0015293">
    <property type="term" value="F:symporter activity"/>
    <property type="evidence" value="ECO:0007669"/>
    <property type="project" value="TreeGrafter"/>
</dbReference>
<comment type="caution">
    <text evidence="13">The sequence shown here is derived from an EMBL/GenBank/DDBJ whole genome shotgun (WGS) entry which is preliminary data.</text>
</comment>
<keyword evidence="3" id="KW-0813">Transport</keyword>
<keyword evidence="15" id="KW-1185">Reference proteome</keyword>
<dbReference type="PROSITE" id="PS50283">
    <property type="entry name" value="NA_SOLUT_SYMP_3"/>
    <property type="match status" value="1"/>
</dbReference>
<dbReference type="PANTHER" id="PTHR42985:SF40">
    <property type="entry name" value="LD47995P-RELATED"/>
    <property type="match status" value="1"/>
</dbReference>
<name>A0A3S3PHE2_9ACAR</name>
<evidence type="ECO:0000256" key="9">
    <source>
        <dbReference type="ARBA" id="ARBA00023136"/>
    </source>
</evidence>
<gene>
    <name evidence="14" type="ORF">B4U79_10307</name>
    <name evidence="13" type="ORF">B4U79_11791</name>
</gene>
<evidence type="ECO:0000313" key="13">
    <source>
        <dbReference type="EMBL" id="RWS09689.1"/>
    </source>
</evidence>
<evidence type="ECO:0000256" key="2">
    <source>
        <dbReference type="ARBA" id="ARBA00006434"/>
    </source>
</evidence>
<evidence type="ECO:0000256" key="1">
    <source>
        <dbReference type="ARBA" id="ARBA00004651"/>
    </source>
</evidence>
<keyword evidence="5 12" id="KW-0812">Transmembrane</keyword>
<dbReference type="EMBL" id="NCKU01002381">
    <property type="protein sequence ID" value="RWS09709.1"/>
    <property type="molecule type" value="Genomic_DNA"/>
</dbReference>
<feature type="transmembrane region" description="Helical" evidence="12">
    <location>
        <begin position="47"/>
        <end position="67"/>
    </location>
</feature>
<comment type="similarity">
    <text evidence="2 11">Belongs to the sodium:solute symporter (SSF) (TC 2.A.21) family.</text>
</comment>
<keyword evidence="7" id="KW-0915">Sodium</keyword>
<dbReference type="EMBL" id="NCKU01002387">
    <property type="protein sequence ID" value="RWS09689.1"/>
    <property type="molecule type" value="Genomic_DNA"/>
</dbReference>
<evidence type="ECO:0000256" key="12">
    <source>
        <dbReference type="SAM" id="Phobius"/>
    </source>
</evidence>
<dbReference type="Gene3D" id="1.20.1730.10">
    <property type="entry name" value="Sodium/glucose cotransporter"/>
    <property type="match status" value="1"/>
</dbReference>
<feature type="transmembrane region" description="Helical" evidence="12">
    <location>
        <begin position="79"/>
        <end position="101"/>
    </location>
</feature>
<evidence type="ECO:0000256" key="11">
    <source>
        <dbReference type="RuleBase" id="RU362091"/>
    </source>
</evidence>
<dbReference type="Pfam" id="PF00474">
    <property type="entry name" value="SSF"/>
    <property type="match status" value="1"/>
</dbReference>
<dbReference type="PANTHER" id="PTHR42985">
    <property type="entry name" value="SODIUM-COUPLED MONOCARBOXYLATE TRANSPORTER"/>
    <property type="match status" value="1"/>
</dbReference>